<accession>A0ABY9TBK9</accession>
<protein>
    <submittedName>
        <fullName evidence="4">LuxR C-terminal-related transcriptional regulator</fullName>
    </submittedName>
</protein>
<dbReference type="SUPFAM" id="SSF46894">
    <property type="entry name" value="C-terminal effector domain of the bipartite response regulators"/>
    <property type="match status" value="1"/>
</dbReference>
<keyword evidence="1" id="KW-0805">Transcription regulation</keyword>
<dbReference type="Gene3D" id="1.10.10.10">
    <property type="entry name" value="Winged helix-like DNA-binding domain superfamily/Winged helix DNA-binding domain"/>
    <property type="match status" value="1"/>
</dbReference>
<proteinExistence type="predicted"/>
<dbReference type="InterPro" id="IPR000792">
    <property type="entry name" value="Tscrpt_reg_LuxR_C"/>
</dbReference>
<dbReference type="EMBL" id="CP134050">
    <property type="protein sequence ID" value="WNC17514.1"/>
    <property type="molecule type" value="Genomic_DNA"/>
</dbReference>
<dbReference type="InterPro" id="IPR016032">
    <property type="entry name" value="Sig_transdc_resp-reg_C-effctor"/>
</dbReference>
<evidence type="ECO:0000256" key="2">
    <source>
        <dbReference type="ARBA" id="ARBA00023163"/>
    </source>
</evidence>
<evidence type="ECO:0000313" key="4">
    <source>
        <dbReference type="EMBL" id="WNC17514.1"/>
    </source>
</evidence>
<gene>
    <name evidence="4" type="ORF">RGB73_14775</name>
</gene>
<dbReference type="Pfam" id="PF00196">
    <property type="entry name" value="GerE"/>
    <property type="match status" value="1"/>
</dbReference>
<name>A0ABY9TBK9_BREBE</name>
<dbReference type="RefSeq" id="WP_310773812.1">
    <property type="nucleotide sequence ID" value="NZ_CP134050.1"/>
</dbReference>
<evidence type="ECO:0000259" key="3">
    <source>
        <dbReference type="SMART" id="SM00421"/>
    </source>
</evidence>
<dbReference type="Proteomes" id="UP001256827">
    <property type="component" value="Chromosome"/>
</dbReference>
<organism evidence="4 5">
    <name type="scientific">Brevibacillus brevis</name>
    <name type="common">Bacillus brevis</name>
    <dbReference type="NCBI Taxonomy" id="1393"/>
    <lineage>
        <taxon>Bacteria</taxon>
        <taxon>Bacillati</taxon>
        <taxon>Bacillota</taxon>
        <taxon>Bacilli</taxon>
        <taxon>Bacillales</taxon>
        <taxon>Paenibacillaceae</taxon>
        <taxon>Brevibacillus</taxon>
    </lineage>
</organism>
<feature type="domain" description="HTH luxR-type" evidence="3">
    <location>
        <begin position="68"/>
        <end position="126"/>
    </location>
</feature>
<evidence type="ECO:0000313" key="5">
    <source>
        <dbReference type="Proteomes" id="UP001256827"/>
    </source>
</evidence>
<keyword evidence="5" id="KW-1185">Reference proteome</keyword>
<sequence>MSKTNVRVTIDSRVSNEQERAKLVELHRLILMHVMSLELRECVKVSMEFDRQQTAVSGEHGKEKARMWAKLSDRQQQIAGMLCDHYSIKRIADELYVSVNTVKKHIQNMKKALHIELSGADFIYALEQMMKSGAGDGDTRTFPK</sequence>
<dbReference type="SMART" id="SM00421">
    <property type="entry name" value="HTH_LUXR"/>
    <property type="match status" value="1"/>
</dbReference>
<evidence type="ECO:0000256" key="1">
    <source>
        <dbReference type="ARBA" id="ARBA00023015"/>
    </source>
</evidence>
<reference evidence="4 5" key="1">
    <citation type="submission" date="2023-09" db="EMBL/GenBank/DDBJ databases">
        <title>Complete Genome and Methylome dissection of Bacillus brevis NEB573 original source of BbsI restriction endonuclease.</title>
        <authorList>
            <person name="Fomenkov A."/>
            <person name="Roberts R.D."/>
        </authorList>
    </citation>
    <scope>NUCLEOTIDE SEQUENCE [LARGE SCALE GENOMIC DNA]</scope>
    <source>
        <strain evidence="4 5">NEB573</strain>
    </source>
</reference>
<keyword evidence="2" id="KW-0804">Transcription</keyword>
<dbReference type="InterPro" id="IPR036388">
    <property type="entry name" value="WH-like_DNA-bd_sf"/>
</dbReference>
<dbReference type="PRINTS" id="PR00038">
    <property type="entry name" value="HTHLUXR"/>
</dbReference>